<dbReference type="HOGENOM" id="CLU_3221077_0_0_5"/>
<dbReference type="KEGG" id="apb:SAR116_1541"/>
<dbReference type="Proteomes" id="UP000007460">
    <property type="component" value="Chromosome"/>
</dbReference>
<reference evidence="1 2" key="1">
    <citation type="journal article" date="2010" name="J. Bacteriol.">
        <title>Complete genome sequence of "Candidatus Puniceispirillum marinum" IMCC1322, a representative of the SAR116 clade in the Alphaproteobacteria.</title>
        <authorList>
            <person name="Oh H.M."/>
            <person name="Kwon K.K."/>
            <person name="Kang I."/>
            <person name="Kang S.G."/>
            <person name="Lee J.H."/>
            <person name="Kim S.J."/>
            <person name="Cho J.C."/>
        </authorList>
    </citation>
    <scope>NUCLEOTIDE SEQUENCE [LARGE SCALE GENOMIC DNA]</scope>
    <source>
        <strain evidence="1 2">IMCC1322</strain>
    </source>
</reference>
<dbReference type="AlphaFoldDB" id="D5BU37"/>
<organism evidence="1 2">
    <name type="scientific">Puniceispirillum marinum (strain IMCC1322)</name>
    <dbReference type="NCBI Taxonomy" id="488538"/>
    <lineage>
        <taxon>Bacteria</taxon>
        <taxon>Pseudomonadati</taxon>
        <taxon>Pseudomonadota</taxon>
        <taxon>Alphaproteobacteria</taxon>
        <taxon>Candidatus Puniceispirillales</taxon>
        <taxon>Candidatus Puniceispirillaceae</taxon>
        <taxon>Candidatus Puniceispirillum</taxon>
    </lineage>
</organism>
<evidence type="ECO:0000313" key="2">
    <source>
        <dbReference type="Proteomes" id="UP000007460"/>
    </source>
</evidence>
<keyword evidence="2" id="KW-1185">Reference proteome</keyword>
<evidence type="ECO:0000313" key="1">
    <source>
        <dbReference type="EMBL" id="ADE39784.1"/>
    </source>
</evidence>
<gene>
    <name evidence="1" type="ordered locus">SAR116_1541</name>
</gene>
<protein>
    <submittedName>
        <fullName evidence="1">Uncharacterized protein</fullName>
    </submittedName>
</protein>
<sequence length="44" mass="4847">MDDENAVLGVCIFKMLIDNIARYTKAARNQADIATIAVSMPMKC</sequence>
<accession>D5BU37</accession>
<name>D5BU37_PUNMI</name>
<dbReference type="RefSeq" id="WP_013046411.1">
    <property type="nucleotide sequence ID" value="NC_014010.1"/>
</dbReference>
<proteinExistence type="predicted"/>
<dbReference type="EMBL" id="CP001751">
    <property type="protein sequence ID" value="ADE39784.1"/>
    <property type="molecule type" value="Genomic_DNA"/>
</dbReference>